<dbReference type="PANTHER" id="PTHR37984:SF11">
    <property type="entry name" value="INTEGRASE CATALYTIC DOMAIN-CONTAINING PROTEIN"/>
    <property type="match status" value="1"/>
</dbReference>
<keyword evidence="4" id="KW-0255">Endonuclease</keyword>
<dbReference type="FunFam" id="1.10.340.70:FF:000003">
    <property type="entry name" value="Protein CBG25708"/>
    <property type="match status" value="1"/>
</dbReference>
<dbReference type="GO" id="GO:0015074">
    <property type="term" value="P:DNA integration"/>
    <property type="evidence" value="ECO:0007669"/>
    <property type="project" value="UniProtKB-KW"/>
</dbReference>
<dbReference type="InterPro" id="IPR012337">
    <property type="entry name" value="RNaseH-like_sf"/>
</dbReference>
<evidence type="ECO:0000256" key="10">
    <source>
        <dbReference type="SAM" id="MobiDB-lite"/>
    </source>
</evidence>
<dbReference type="Gene3D" id="3.30.420.10">
    <property type="entry name" value="Ribonuclease H-like superfamily/Ribonuclease H"/>
    <property type="match status" value="1"/>
</dbReference>
<dbReference type="FunFam" id="3.30.70.270:FF:000026">
    <property type="entry name" value="Transposon Ty3-G Gag-Pol polyprotein"/>
    <property type="match status" value="1"/>
</dbReference>
<evidence type="ECO:0000256" key="5">
    <source>
        <dbReference type="ARBA" id="ARBA00022801"/>
    </source>
</evidence>
<dbReference type="InterPro" id="IPR043502">
    <property type="entry name" value="DNA/RNA_pol_sf"/>
</dbReference>
<organism evidence="13 14">
    <name type="scientific">Littorina saxatilis</name>
    <dbReference type="NCBI Taxonomy" id="31220"/>
    <lineage>
        <taxon>Eukaryota</taxon>
        <taxon>Metazoa</taxon>
        <taxon>Spiralia</taxon>
        <taxon>Lophotrochozoa</taxon>
        <taxon>Mollusca</taxon>
        <taxon>Gastropoda</taxon>
        <taxon>Caenogastropoda</taxon>
        <taxon>Littorinimorpha</taxon>
        <taxon>Littorinoidea</taxon>
        <taxon>Littorinidae</taxon>
        <taxon>Littorina</taxon>
    </lineage>
</organism>
<sequence>MNARYDTGDEDIQVRTMAAALPLFEKFNVFSDEQSAGVRWRRWVARFENLLCALDITTDARKKALLLHFCGDEVYNIVESFSEEKKGAGATRQVEGRAVPNEYVTLRDSLTEYFTPKKNTAYEVLRFRKSTQLEGESIDTFHTRLRALASTCEFHNNDQEILTQILQGCHSQRLRRRALRDNFDLDHLLAEARALELSETRAVEIEGSVNALSINKQRRYSQSRGSHHFRSSQSHSQSHKDGHKDGHKDFKRTHNTASSSKTCFYCGGQFPHKAGCPAKGKTCKLCAKVGHFARVCKSQKVRHVVVEDTTVSREVGCETSSDESVFAVKQKTAIHKTPVVHATICDTQIPFIVDTGATVNVLSWGVLSKLRPQATLHNPCPLIYAFGSKTPLPMKGFFMTDITFRQKTVNAKIYITDTEGTGNLLSAETAQALKIIQFAFSTSSPKIIADDFPSLFSDGVGKIKDVKVKLHIDQNIQPVAQQHRRIPFHVRKDVEAELERLERLDIIEQVQGPTPWISPVVVVPKKTGGVRVCIDMREANKAISREKHPMPTKDDLVADLNGSTVFSKLDMRNAYYQLELEENSRYITTFTTHVGLRRYKRLLFGVNAASEIFQNTIAGLLQGIPGTRNLSDDIIIHGRSQQDHDESLRITLQRLEENGARLNKEKCVFSVNELTFFGHKFGEKGVSADPEKVKTITNTSAPENVSEVRSFLGMTQYMSRFIPGYASITEPLRKLTRKETVWKWTKEEQQAFDKLKHSLTNTPVMSYFSQTEDTTVLVDASPIGLGAILMQKNKVICYASRALTDTEQRYSQTDREMLAVVYGVEHFHLYLHGSSFTVVTDHKPLLGIMQSRKPTTARIERWRLRLMPYNMTLIYRPGRDDLNPADYISRHPQTPPKRENAGEEYIRYVTRNAIPKAMTVQEVRDATQQDDTLENLMCAVQSGRWDCNLTEYARFKDELSVHDGVILRGHRLIIPASLQRKVVKIAHQSHQGIVKTKKLIREKVSFPGIDKMVEEIVKTCIPCQASYPGPSVREPVIPTPLPSEPWVSIAIDFAGPFPTGDYVMVVTDEYSRYPEAEIITSTSAEVVIAKLDEIFARQGFPQTVKSDNGAPFQGQVFSNYASMCGFKHRKVTPLWPEANGQAERFIETLKANIRASETENLNWKKQLQIFLRLYRGTPHSATQVSPFEALHGRKMNIGLPNLAPVNPTPLHTRLAHNDNVSKQKMASYANIHRHTSPSQLQPGDRVLVKQRKKNTLTTPFHPRPYTIIQKKGSMITAQRGDQHLITRNSSHFKQVQPGPLPEDKDEEEEDEDAPPSVAPPYTLSSGPPQYLPSPGRRLSTTQPAAATPSPVRATPSTAEMSGIASRPARQRQAPTHLKDYDLT</sequence>
<dbReference type="GO" id="GO:0003964">
    <property type="term" value="F:RNA-directed DNA polymerase activity"/>
    <property type="evidence" value="ECO:0007669"/>
    <property type="project" value="UniProtKB-KW"/>
</dbReference>
<evidence type="ECO:0000313" key="14">
    <source>
        <dbReference type="Proteomes" id="UP001374579"/>
    </source>
</evidence>
<dbReference type="GO" id="GO:0004519">
    <property type="term" value="F:endonuclease activity"/>
    <property type="evidence" value="ECO:0007669"/>
    <property type="project" value="UniProtKB-KW"/>
</dbReference>
<feature type="domain" description="Integrase catalytic" evidence="12">
    <location>
        <begin position="1041"/>
        <end position="1194"/>
    </location>
</feature>
<dbReference type="PROSITE" id="PS00141">
    <property type="entry name" value="ASP_PROTEASE"/>
    <property type="match status" value="1"/>
</dbReference>
<evidence type="ECO:0000256" key="3">
    <source>
        <dbReference type="ARBA" id="ARBA00022722"/>
    </source>
</evidence>
<feature type="compositionally biased region" description="Basic and acidic residues" evidence="10">
    <location>
        <begin position="238"/>
        <end position="248"/>
    </location>
</feature>
<dbReference type="GO" id="GO:0006508">
    <property type="term" value="P:proteolysis"/>
    <property type="evidence" value="ECO:0007669"/>
    <property type="project" value="InterPro"/>
</dbReference>
<keyword evidence="7" id="KW-0694">RNA-binding</keyword>
<dbReference type="GO" id="GO:0004190">
    <property type="term" value="F:aspartic-type endopeptidase activity"/>
    <property type="evidence" value="ECO:0007669"/>
    <property type="project" value="InterPro"/>
</dbReference>
<keyword evidence="9" id="KW-0695">RNA-directed DNA polymerase</keyword>
<dbReference type="InterPro" id="IPR001584">
    <property type="entry name" value="Integrase_cat-core"/>
</dbReference>
<protein>
    <recommendedName>
        <fullName evidence="15">Reverse transcriptase</fullName>
    </recommendedName>
</protein>
<dbReference type="CDD" id="cd09274">
    <property type="entry name" value="RNase_HI_RT_Ty3"/>
    <property type="match status" value="1"/>
</dbReference>
<evidence type="ECO:0000259" key="11">
    <source>
        <dbReference type="PROSITE" id="PS50878"/>
    </source>
</evidence>
<evidence type="ECO:0008006" key="15">
    <source>
        <dbReference type="Google" id="ProtNLM"/>
    </source>
</evidence>
<dbReference type="Gene3D" id="3.10.10.10">
    <property type="entry name" value="HIV Type 1 Reverse Transcriptase, subunit A, domain 1"/>
    <property type="match status" value="1"/>
</dbReference>
<dbReference type="PROSITE" id="PS50994">
    <property type="entry name" value="INTEGRASE"/>
    <property type="match status" value="1"/>
</dbReference>
<dbReference type="InterPro" id="IPR000477">
    <property type="entry name" value="RT_dom"/>
</dbReference>
<dbReference type="SUPFAM" id="SSF50630">
    <property type="entry name" value="Acid proteases"/>
    <property type="match status" value="1"/>
</dbReference>
<feature type="compositionally biased region" description="Acidic residues" evidence="10">
    <location>
        <begin position="1303"/>
        <end position="1313"/>
    </location>
</feature>
<evidence type="ECO:0000256" key="6">
    <source>
        <dbReference type="ARBA" id="ARBA00022842"/>
    </source>
</evidence>
<evidence type="ECO:0000256" key="1">
    <source>
        <dbReference type="ARBA" id="ARBA00022679"/>
    </source>
</evidence>
<keyword evidence="8" id="KW-0229">DNA integration</keyword>
<evidence type="ECO:0000256" key="2">
    <source>
        <dbReference type="ARBA" id="ARBA00022695"/>
    </source>
</evidence>
<accession>A0AAN9C8Q2</accession>
<dbReference type="Gene3D" id="1.10.340.70">
    <property type="match status" value="1"/>
</dbReference>
<dbReference type="InterPro" id="IPR001969">
    <property type="entry name" value="Aspartic_peptidase_AS"/>
</dbReference>
<dbReference type="Pfam" id="PF00665">
    <property type="entry name" value="rve"/>
    <property type="match status" value="1"/>
</dbReference>
<evidence type="ECO:0000259" key="12">
    <source>
        <dbReference type="PROSITE" id="PS50994"/>
    </source>
</evidence>
<dbReference type="Pfam" id="PF00078">
    <property type="entry name" value="RVT_1"/>
    <property type="match status" value="1"/>
</dbReference>
<name>A0AAN9C8Q2_9CAEN</name>
<dbReference type="SUPFAM" id="SSF53098">
    <property type="entry name" value="Ribonuclease H-like"/>
    <property type="match status" value="1"/>
</dbReference>
<feature type="region of interest" description="Disordered" evidence="10">
    <location>
        <begin position="1286"/>
        <end position="1383"/>
    </location>
</feature>
<dbReference type="InterPro" id="IPR036397">
    <property type="entry name" value="RNaseH_sf"/>
</dbReference>
<dbReference type="FunFam" id="3.30.420.10:FF:000063">
    <property type="entry name" value="Retrovirus-related Pol polyprotein from transposon 297-like Protein"/>
    <property type="match status" value="1"/>
</dbReference>
<dbReference type="PANTHER" id="PTHR37984">
    <property type="entry name" value="PROTEIN CBG26694"/>
    <property type="match status" value="1"/>
</dbReference>
<dbReference type="GO" id="GO:0003723">
    <property type="term" value="F:RNA binding"/>
    <property type="evidence" value="ECO:0007669"/>
    <property type="project" value="UniProtKB-KW"/>
</dbReference>
<dbReference type="Gene3D" id="2.40.70.10">
    <property type="entry name" value="Acid Proteases"/>
    <property type="match status" value="1"/>
</dbReference>
<feature type="region of interest" description="Disordered" evidence="10">
    <location>
        <begin position="220"/>
        <end position="253"/>
    </location>
</feature>
<keyword evidence="5" id="KW-0378">Hydrolase</keyword>
<dbReference type="Gene3D" id="4.10.60.10">
    <property type="entry name" value="Zinc finger, CCHC-type"/>
    <property type="match status" value="1"/>
</dbReference>
<dbReference type="CDD" id="cd01647">
    <property type="entry name" value="RT_LTR"/>
    <property type="match status" value="1"/>
</dbReference>
<dbReference type="InterPro" id="IPR041577">
    <property type="entry name" value="RT_RNaseH_2"/>
</dbReference>
<proteinExistence type="predicted"/>
<feature type="domain" description="Reverse transcriptase" evidence="11">
    <location>
        <begin position="504"/>
        <end position="681"/>
    </location>
</feature>
<keyword evidence="1" id="KW-0808">Transferase</keyword>
<reference evidence="13 14" key="1">
    <citation type="submission" date="2024-02" db="EMBL/GenBank/DDBJ databases">
        <title>Chromosome-scale genome assembly of the rough periwinkle Littorina saxatilis.</title>
        <authorList>
            <person name="De Jode A."/>
            <person name="Faria R."/>
            <person name="Formenti G."/>
            <person name="Sims Y."/>
            <person name="Smith T.P."/>
            <person name="Tracey A."/>
            <person name="Wood J.M.D."/>
            <person name="Zagrodzka Z.B."/>
            <person name="Johannesson K."/>
            <person name="Butlin R.K."/>
            <person name="Leder E.H."/>
        </authorList>
    </citation>
    <scope>NUCLEOTIDE SEQUENCE [LARGE SCALE GENOMIC DNA]</scope>
    <source>
        <strain evidence="13">Snail1</strain>
        <tissue evidence="13">Muscle</tissue>
    </source>
</reference>
<keyword evidence="14" id="KW-1185">Reference proteome</keyword>
<keyword evidence="2" id="KW-0548">Nucleotidyltransferase</keyword>
<dbReference type="InterPro" id="IPR043128">
    <property type="entry name" value="Rev_trsase/Diguanyl_cyclase"/>
</dbReference>
<dbReference type="SUPFAM" id="SSF56672">
    <property type="entry name" value="DNA/RNA polymerases"/>
    <property type="match status" value="1"/>
</dbReference>
<dbReference type="Pfam" id="PF17921">
    <property type="entry name" value="Integrase_H2C2"/>
    <property type="match status" value="1"/>
</dbReference>
<dbReference type="PROSITE" id="PS50878">
    <property type="entry name" value="RT_POL"/>
    <property type="match status" value="1"/>
</dbReference>
<comment type="caution">
    <text evidence="13">The sequence shown here is derived from an EMBL/GenBank/DDBJ whole genome shotgun (WGS) entry which is preliminary data.</text>
</comment>
<dbReference type="Gene3D" id="3.30.70.270">
    <property type="match status" value="2"/>
</dbReference>
<keyword evidence="6" id="KW-0460">Magnesium</keyword>
<dbReference type="InterPro" id="IPR021109">
    <property type="entry name" value="Peptidase_aspartic_dom_sf"/>
</dbReference>
<gene>
    <name evidence="13" type="ORF">V1264_002133</name>
</gene>
<dbReference type="Pfam" id="PF17919">
    <property type="entry name" value="RT_RNaseH_2"/>
    <property type="match status" value="1"/>
</dbReference>
<dbReference type="EMBL" id="JBAMIC010000001">
    <property type="protein sequence ID" value="KAK7116455.1"/>
    <property type="molecule type" value="Genomic_DNA"/>
</dbReference>
<evidence type="ECO:0000256" key="9">
    <source>
        <dbReference type="ARBA" id="ARBA00022918"/>
    </source>
</evidence>
<dbReference type="FunFam" id="3.10.10.10:FF:000003">
    <property type="entry name" value="Retrovirus-related Pol polyprotein from transposon 297-like Protein"/>
    <property type="match status" value="1"/>
</dbReference>
<feature type="compositionally biased region" description="Basic residues" evidence="10">
    <location>
        <begin position="220"/>
        <end position="230"/>
    </location>
</feature>
<dbReference type="InterPro" id="IPR041588">
    <property type="entry name" value="Integrase_H2C2"/>
</dbReference>
<dbReference type="InterPro" id="IPR050951">
    <property type="entry name" value="Retrovirus_Pol_polyprotein"/>
</dbReference>
<evidence type="ECO:0000313" key="13">
    <source>
        <dbReference type="EMBL" id="KAK7116455.1"/>
    </source>
</evidence>
<dbReference type="Proteomes" id="UP001374579">
    <property type="component" value="Unassembled WGS sequence"/>
</dbReference>
<evidence type="ECO:0000256" key="4">
    <source>
        <dbReference type="ARBA" id="ARBA00022759"/>
    </source>
</evidence>
<evidence type="ECO:0000256" key="7">
    <source>
        <dbReference type="ARBA" id="ARBA00022884"/>
    </source>
</evidence>
<evidence type="ECO:0000256" key="8">
    <source>
        <dbReference type="ARBA" id="ARBA00022908"/>
    </source>
</evidence>
<keyword evidence="3" id="KW-0540">Nuclease</keyword>